<evidence type="ECO:0000313" key="1">
    <source>
        <dbReference type="EMBL" id="HIS35468.1"/>
    </source>
</evidence>
<protein>
    <submittedName>
        <fullName evidence="1">Phage major tail tube protein</fullName>
    </submittedName>
</protein>
<accession>A0A9D1EX47</accession>
<gene>
    <name evidence="1" type="ORF">IAC10_02390</name>
</gene>
<reference evidence="1" key="2">
    <citation type="journal article" date="2021" name="PeerJ">
        <title>Extensive microbial diversity within the chicken gut microbiome revealed by metagenomics and culture.</title>
        <authorList>
            <person name="Gilroy R."/>
            <person name="Ravi A."/>
            <person name="Getino M."/>
            <person name="Pursley I."/>
            <person name="Horton D.L."/>
            <person name="Alikhan N.F."/>
            <person name="Baker D."/>
            <person name="Gharbi K."/>
            <person name="Hall N."/>
            <person name="Watson M."/>
            <person name="Adriaenssens E.M."/>
            <person name="Foster-Nyarko E."/>
            <person name="Jarju S."/>
            <person name="Secka A."/>
            <person name="Antonio M."/>
            <person name="Oren A."/>
            <person name="Chaudhuri R.R."/>
            <person name="La Ragione R."/>
            <person name="Hildebrand F."/>
            <person name="Pallen M.J."/>
        </authorList>
    </citation>
    <scope>NUCLEOTIDE SEQUENCE</scope>
    <source>
        <strain evidence="1">6276</strain>
    </source>
</reference>
<dbReference type="NCBIfam" id="TIGR01611">
    <property type="entry name" value="tail_tube"/>
    <property type="match status" value="1"/>
</dbReference>
<dbReference type="EMBL" id="DVIU01000046">
    <property type="protein sequence ID" value="HIS35468.1"/>
    <property type="molecule type" value="Genomic_DNA"/>
</dbReference>
<dbReference type="Pfam" id="PF04985">
    <property type="entry name" value="Phage_tube"/>
    <property type="match status" value="1"/>
</dbReference>
<dbReference type="AlphaFoldDB" id="A0A9D1EX47"/>
<reference evidence="1" key="1">
    <citation type="submission" date="2020-10" db="EMBL/GenBank/DDBJ databases">
        <authorList>
            <person name="Gilroy R."/>
        </authorList>
    </citation>
    <scope>NUCLEOTIDE SEQUENCE</scope>
    <source>
        <strain evidence="1">6276</strain>
    </source>
</reference>
<comment type="caution">
    <text evidence="1">The sequence shown here is derived from an EMBL/GenBank/DDBJ whole genome shotgun (WGS) entry which is preliminary data.</text>
</comment>
<dbReference type="InterPro" id="IPR006498">
    <property type="entry name" value="Tail_tube"/>
</dbReference>
<dbReference type="Proteomes" id="UP000823928">
    <property type="component" value="Unassembled WGS sequence"/>
</dbReference>
<organism evidence="1 2">
    <name type="scientific">Candidatus Scatousia excrementigallinarum</name>
    <dbReference type="NCBI Taxonomy" id="2840935"/>
    <lineage>
        <taxon>Bacteria</taxon>
        <taxon>Candidatus Scatousia</taxon>
    </lineage>
</organism>
<sequence>MSKIEINKLTNANVYMNGINLLGRAEEVQLPQIKHKMAEHKALGMVGSAEFFAGIDKLECKIKWNALYPSVMTICSNPFLSTMIQVRANLETYNGTGRIKEVPATAFLIGTFKEFPLGNIKPQENAEYETTMSVTYAKLIVDSIEIFEIDVLENIYKVGMVDMLSTFKKNTGA</sequence>
<evidence type="ECO:0000313" key="2">
    <source>
        <dbReference type="Proteomes" id="UP000823928"/>
    </source>
</evidence>
<proteinExistence type="predicted"/>
<name>A0A9D1EX47_9BACT</name>